<feature type="domain" description="GH16" evidence="2">
    <location>
        <begin position="37"/>
        <end position="310"/>
    </location>
</feature>
<organism evidence="3 4">
    <name type="scientific">Galerina marginata (strain CBS 339.88)</name>
    <dbReference type="NCBI Taxonomy" id="685588"/>
    <lineage>
        <taxon>Eukaryota</taxon>
        <taxon>Fungi</taxon>
        <taxon>Dikarya</taxon>
        <taxon>Basidiomycota</taxon>
        <taxon>Agaricomycotina</taxon>
        <taxon>Agaricomycetes</taxon>
        <taxon>Agaricomycetidae</taxon>
        <taxon>Agaricales</taxon>
        <taxon>Agaricineae</taxon>
        <taxon>Strophariaceae</taxon>
        <taxon>Galerina</taxon>
    </lineage>
</organism>
<evidence type="ECO:0000256" key="1">
    <source>
        <dbReference type="SAM" id="SignalP"/>
    </source>
</evidence>
<dbReference type="PANTHER" id="PTHR10963">
    <property type="entry name" value="GLYCOSYL HYDROLASE-RELATED"/>
    <property type="match status" value="1"/>
</dbReference>
<reference evidence="4" key="1">
    <citation type="journal article" date="2014" name="Proc. Natl. Acad. Sci. U.S.A.">
        <title>Extensive sampling of basidiomycete genomes demonstrates inadequacy of the white-rot/brown-rot paradigm for wood decay fungi.</title>
        <authorList>
            <person name="Riley R."/>
            <person name="Salamov A.A."/>
            <person name="Brown D.W."/>
            <person name="Nagy L.G."/>
            <person name="Floudas D."/>
            <person name="Held B.W."/>
            <person name="Levasseur A."/>
            <person name="Lombard V."/>
            <person name="Morin E."/>
            <person name="Otillar R."/>
            <person name="Lindquist E.A."/>
            <person name="Sun H."/>
            <person name="LaButti K.M."/>
            <person name="Schmutz J."/>
            <person name="Jabbour D."/>
            <person name="Luo H."/>
            <person name="Baker S.E."/>
            <person name="Pisabarro A.G."/>
            <person name="Walton J.D."/>
            <person name="Blanchette R.A."/>
            <person name="Henrissat B."/>
            <person name="Martin F."/>
            <person name="Cullen D."/>
            <person name="Hibbett D.S."/>
            <person name="Grigoriev I.V."/>
        </authorList>
    </citation>
    <scope>NUCLEOTIDE SEQUENCE [LARGE SCALE GENOMIC DNA]</scope>
    <source>
        <strain evidence="4">CBS 339.88</strain>
    </source>
</reference>
<dbReference type="AlphaFoldDB" id="A0A067TE96"/>
<dbReference type="FunFam" id="2.60.120.200:FF:000179">
    <property type="entry name" value="Unplaced genomic scaffold supercont1.19, whole genome shotgun sequence"/>
    <property type="match status" value="1"/>
</dbReference>
<dbReference type="SUPFAM" id="SSF49899">
    <property type="entry name" value="Concanavalin A-like lectins/glucanases"/>
    <property type="match status" value="1"/>
</dbReference>
<protein>
    <recommendedName>
        <fullName evidence="2">GH16 domain-containing protein</fullName>
    </recommendedName>
</protein>
<dbReference type="HOGENOM" id="CLU_016972_0_1_1"/>
<dbReference type="PANTHER" id="PTHR10963:SF24">
    <property type="entry name" value="GLYCOSIDASE C21B10.07-RELATED"/>
    <property type="match status" value="1"/>
</dbReference>
<evidence type="ECO:0000313" key="3">
    <source>
        <dbReference type="EMBL" id="KDR80687.1"/>
    </source>
</evidence>
<dbReference type="InterPro" id="IPR000757">
    <property type="entry name" value="Beta-glucanase-like"/>
</dbReference>
<dbReference type="OrthoDB" id="192832at2759"/>
<dbReference type="Proteomes" id="UP000027222">
    <property type="component" value="Unassembled WGS sequence"/>
</dbReference>
<name>A0A067TE96_GALM3</name>
<proteinExistence type="predicted"/>
<evidence type="ECO:0000313" key="4">
    <source>
        <dbReference type="Proteomes" id="UP000027222"/>
    </source>
</evidence>
<gene>
    <name evidence="3" type="ORF">GALMADRAFT_241074</name>
</gene>
<keyword evidence="4" id="KW-1185">Reference proteome</keyword>
<dbReference type="Pfam" id="PF26113">
    <property type="entry name" value="GH16_XgeA"/>
    <property type="match status" value="1"/>
</dbReference>
<dbReference type="InterPro" id="IPR013320">
    <property type="entry name" value="ConA-like_dom_sf"/>
</dbReference>
<sequence length="339" mass="36816">MLWSFFALVSLLPLSALAGGFHESSLHRRHGGRSRIQARNNTGNARAFKLKDMYQGQAFLDEWDFFTDADPTHGLVNFQTRQNAIKKNLAFVQDDGTTVLAVDDVSTLPVGTPRDSIRISSKKTYTGGLFIADFFSMPHGCSVWPAYWSVGPNWPAGGEIDVLEGVNNQATNQYTLHTSEGCEISQAFAEKSVAVSNLLNPQCASSGSDNRGCAFLDTDTATFGHEFNIVAGGVFAHLWDNSGIKIWRFSRPNIPADIDAKNPDPSTWGPPAANFPNTSCDIASHFFDHALVLDTTLCGDFAGSAYGSSGCPGTCEQAVADPANFKLAKWRVNYIAVYQ</sequence>
<feature type="signal peptide" evidence="1">
    <location>
        <begin position="1"/>
        <end position="18"/>
    </location>
</feature>
<dbReference type="PROSITE" id="PS51762">
    <property type="entry name" value="GH16_2"/>
    <property type="match status" value="1"/>
</dbReference>
<evidence type="ECO:0000259" key="2">
    <source>
        <dbReference type="PROSITE" id="PS51762"/>
    </source>
</evidence>
<accession>A0A067TE96</accession>
<dbReference type="STRING" id="685588.A0A067TE96"/>
<keyword evidence="1" id="KW-0732">Signal</keyword>
<dbReference type="CDD" id="cd02181">
    <property type="entry name" value="GH16_fungal_Lam16A_glucanase"/>
    <property type="match status" value="1"/>
</dbReference>
<dbReference type="Gene3D" id="2.60.120.200">
    <property type="match status" value="1"/>
</dbReference>
<feature type="chain" id="PRO_5001646735" description="GH16 domain-containing protein" evidence="1">
    <location>
        <begin position="19"/>
        <end position="339"/>
    </location>
</feature>
<dbReference type="GO" id="GO:0009251">
    <property type="term" value="P:glucan catabolic process"/>
    <property type="evidence" value="ECO:0007669"/>
    <property type="project" value="TreeGrafter"/>
</dbReference>
<dbReference type="GO" id="GO:0004553">
    <property type="term" value="F:hydrolase activity, hydrolyzing O-glycosyl compounds"/>
    <property type="evidence" value="ECO:0007669"/>
    <property type="project" value="InterPro"/>
</dbReference>
<dbReference type="InterPro" id="IPR050546">
    <property type="entry name" value="Glycosyl_Hydrlase_16"/>
</dbReference>
<dbReference type="EMBL" id="KL142371">
    <property type="protein sequence ID" value="KDR80687.1"/>
    <property type="molecule type" value="Genomic_DNA"/>
</dbReference>